<dbReference type="Proteomes" id="UP000664218">
    <property type="component" value="Unassembled WGS sequence"/>
</dbReference>
<evidence type="ECO:0000256" key="2">
    <source>
        <dbReference type="ARBA" id="ARBA00022801"/>
    </source>
</evidence>
<dbReference type="Pfam" id="PF00128">
    <property type="entry name" value="Alpha-amylase"/>
    <property type="match status" value="1"/>
</dbReference>
<dbReference type="SUPFAM" id="SSF51445">
    <property type="entry name" value="(Trans)glycosidases"/>
    <property type="match status" value="1"/>
</dbReference>
<comment type="similarity">
    <text evidence="1">Belongs to the glycosyl hydrolase 13 family.</text>
</comment>
<accession>A0A939H9G2</accession>
<dbReference type="InterPro" id="IPR014756">
    <property type="entry name" value="Ig_E-set"/>
</dbReference>
<keyword evidence="2" id="KW-0378">Hydrolase</keyword>
<dbReference type="InterPro" id="IPR006047">
    <property type="entry name" value="GH13_cat_dom"/>
</dbReference>
<dbReference type="InterPro" id="IPR004185">
    <property type="entry name" value="Glyco_hydro_13_lg-like_dom"/>
</dbReference>
<dbReference type="PANTHER" id="PTHR10357:SF210">
    <property type="entry name" value="MALTODEXTRIN GLUCOSIDASE"/>
    <property type="match status" value="1"/>
</dbReference>
<dbReference type="Gene3D" id="3.20.20.80">
    <property type="entry name" value="Glycosidases"/>
    <property type="match status" value="1"/>
</dbReference>
<dbReference type="SMART" id="SM00642">
    <property type="entry name" value="Aamy"/>
    <property type="match status" value="1"/>
</dbReference>
<dbReference type="Pfam" id="PF02903">
    <property type="entry name" value="Alpha-amylase_N"/>
    <property type="match status" value="1"/>
</dbReference>
<evidence type="ECO:0000313" key="6">
    <source>
        <dbReference type="Proteomes" id="UP000664218"/>
    </source>
</evidence>
<dbReference type="InterPro" id="IPR017853">
    <property type="entry name" value="GH"/>
</dbReference>
<evidence type="ECO:0000256" key="1">
    <source>
        <dbReference type="ARBA" id="ARBA00008061"/>
    </source>
</evidence>
<keyword evidence="3" id="KW-0326">Glycosidase</keyword>
<dbReference type="GO" id="GO:0004553">
    <property type="term" value="F:hydrolase activity, hydrolyzing O-glycosyl compounds"/>
    <property type="evidence" value="ECO:0007669"/>
    <property type="project" value="InterPro"/>
</dbReference>
<dbReference type="RefSeq" id="WP_207598663.1">
    <property type="nucleotide sequence ID" value="NZ_JAFNJU010000002.1"/>
</dbReference>
<dbReference type="EMBL" id="JAFNJU010000002">
    <property type="protein sequence ID" value="MBO1264145.1"/>
    <property type="molecule type" value="Genomic_DNA"/>
</dbReference>
<dbReference type="Gene3D" id="3.90.400.10">
    <property type="entry name" value="Oligo-1,6-glucosidase, Domain 2"/>
    <property type="match status" value="1"/>
</dbReference>
<dbReference type="InterPro" id="IPR013783">
    <property type="entry name" value="Ig-like_fold"/>
</dbReference>
<organism evidence="5 6">
    <name type="scientific">Proteiniclasticum aestuarii</name>
    <dbReference type="NCBI Taxonomy" id="2817862"/>
    <lineage>
        <taxon>Bacteria</taxon>
        <taxon>Bacillati</taxon>
        <taxon>Bacillota</taxon>
        <taxon>Clostridia</taxon>
        <taxon>Eubacteriales</taxon>
        <taxon>Clostridiaceae</taxon>
        <taxon>Proteiniclasticum</taxon>
    </lineage>
</organism>
<gene>
    <name evidence="5" type="ORF">J3A84_03690</name>
</gene>
<evidence type="ECO:0000313" key="5">
    <source>
        <dbReference type="EMBL" id="MBO1264145.1"/>
    </source>
</evidence>
<protein>
    <submittedName>
        <fullName evidence="5">Alpha-glycosidase</fullName>
    </submittedName>
</protein>
<dbReference type="InterPro" id="IPR045857">
    <property type="entry name" value="O16G_dom_2"/>
</dbReference>
<evidence type="ECO:0000259" key="4">
    <source>
        <dbReference type="SMART" id="SM00642"/>
    </source>
</evidence>
<evidence type="ECO:0000256" key="3">
    <source>
        <dbReference type="ARBA" id="ARBA00023295"/>
    </source>
</evidence>
<proteinExistence type="inferred from homology"/>
<comment type="caution">
    <text evidence="5">The sequence shown here is derived from an EMBL/GenBank/DDBJ whole genome shotgun (WGS) entry which is preliminary data.</text>
</comment>
<dbReference type="SUPFAM" id="SSF81296">
    <property type="entry name" value="E set domains"/>
    <property type="match status" value="1"/>
</dbReference>
<sequence length="589" mass="69909">MINIHALHHQTTIPYAYAKDKDHLYVRLRTARDDFSEIKVYYRDRYLTKNIFKIRSMKKSYRDIHFDYYDAVLDLPRNRYAYYFLLRDHEGKVLYMDERGVWEKRPRVLRHYAFPYIAEEDVYEGEDWLKKSVCYQIFPDRFHRSENAEVVIGEKKLSPWGDTPTTRSHFGGNIKGITEKIPYLSELGITLLYFTPLFESTSNHKYNTKDYYKIDPSFGTLEETKELVAKCHEKGIRVVFDAVFNHTGHDFFAFEDVLKHQEESRYKDWYHLDSFPVSKEKVNYYTFANYIAYMPKINLKNLAARQYLLDVARYWIEETGIDGYRLDVCDELSHSFLKDLRKVVKETKKDAVIIGEIMHEAEDFLEGSELDSIMNYPFRHAMIDTFARGELSLEEFFQVLIHNQTIYREEITHQMLNLLGSHDTPRFLTETRGSRVKLMLATAFQFLYKGVPYVYYGDEIGISGGMDPLCRRTMSWDREDWDMELFRFFQETIRMRKENDVLSEGDFQVEMISGKVFSFSRNHNGKRILAFFNLDNRLREIELKEKLTGTDLYTGENVVLDGSIKMKGLSFLAMEEKTRERLDKEEGSK</sequence>
<dbReference type="CDD" id="cd11338">
    <property type="entry name" value="AmyAc_CMD"/>
    <property type="match status" value="1"/>
</dbReference>
<dbReference type="CDD" id="cd02857">
    <property type="entry name" value="E_set_CDase_PDE_N"/>
    <property type="match status" value="1"/>
</dbReference>
<feature type="domain" description="Glycosyl hydrolase family 13 catalytic" evidence="4">
    <location>
        <begin position="136"/>
        <end position="496"/>
    </location>
</feature>
<dbReference type="Gene3D" id="2.60.40.10">
    <property type="entry name" value="Immunoglobulins"/>
    <property type="match status" value="1"/>
</dbReference>
<keyword evidence="6" id="KW-1185">Reference proteome</keyword>
<dbReference type="GO" id="GO:0005975">
    <property type="term" value="P:carbohydrate metabolic process"/>
    <property type="evidence" value="ECO:0007669"/>
    <property type="project" value="InterPro"/>
</dbReference>
<name>A0A939H9G2_9CLOT</name>
<dbReference type="PANTHER" id="PTHR10357">
    <property type="entry name" value="ALPHA-AMYLASE FAMILY MEMBER"/>
    <property type="match status" value="1"/>
</dbReference>
<dbReference type="AlphaFoldDB" id="A0A939H9G2"/>
<dbReference type="SUPFAM" id="SSF51011">
    <property type="entry name" value="Glycosyl hydrolase domain"/>
    <property type="match status" value="1"/>
</dbReference>
<reference evidence="5" key="1">
    <citation type="submission" date="2021-03" db="EMBL/GenBank/DDBJ databases">
        <title>Proteiniclasticum marinus sp. nov., isolated from tidal flat sediment.</title>
        <authorList>
            <person name="Namirimu T."/>
            <person name="Yang J.-A."/>
            <person name="Yang S.-H."/>
            <person name="Kim Y.-J."/>
            <person name="Kwon K.K."/>
        </authorList>
    </citation>
    <scope>NUCLEOTIDE SEQUENCE</scope>
    <source>
        <strain evidence="5">SCR006</strain>
    </source>
</reference>